<feature type="transmembrane region" description="Helical" evidence="8">
    <location>
        <begin position="148"/>
        <end position="179"/>
    </location>
</feature>
<feature type="transmembrane region" description="Helical" evidence="8">
    <location>
        <begin position="36"/>
        <end position="56"/>
    </location>
</feature>
<evidence type="ECO:0000256" key="1">
    <source>
        <dbReference type="ARBA" id="ARBA00004651"/>
    </source>
</evidence>
<name>A0ABU6DPD5_9GAMM</name>
<dbReference type="InterPro" id="IPR052017">
    <property type="entry name" value="TSUP"/>
</dbReference>
<keyword evidence="5 8" id="KW-0812">Transmembrane</keyword>
<feature type="transmembrane region" description="Helical" evidence="8">
    <location>
        <begin position="245"/>
        <end position="261"/>
    </location>
</feature>
<keyword evidence="6 8" id="KW-1133">Transmembrane helix</keyword>
<feature type="transmembrane region" description="Helical" evidence="8">
    <location>
        <begin position="199"/>
        <end position="225"/>
    </location>
</feature>
<keyword evidence="4 8" id="KW-1003">Cell membrane</keyword>
<evidence type="ECO:0000256" key="5">
    <source>
        <dbReference type="ARBA" id="ARBA00022692"/>
    </source>
</evidence>
<dbReference type="PANTHER" id="PTHR30269:SF0">
    <property type="entry name" value="MEMBRANE TRANSPORTER PROTEIN YFCA-RELATED"/>
    <property type="match status" value="1"/>
</dbReference>
<evidence type="ECO:0000256" key="7">
    <source>
        <dbReference type="ARBA" id="ARBA00023136"/>
    </source>
</evidence>
<gene>
    <name evidence="9" type="ORF">I2F25_01400</name>
</gene>
<organism evidence="9 10">
    <name type="scientific">Acinetobacter pollinis</name>
    <dbReference type="NCBI Taxonomy" id="2605270"/>
    <lineage>
        <taxon>Bacteria</taxon>
        <taxon>Pseudomonadati</taxon>
        <taxon>Pseudomonadota</taxon>
        <taxon>Gammaproteobacteria</taxon>
        <taxon>Moraxellales</taxon>
        <taxon>Moraxellaceae</taxon>
        <taxon>Acinetobacter</taxon>
    </lineage>
</organism>
<reference evidence="9 10" key="1">
    <citation type="submission" date="2019-08" db="EMBL/GenBank/DDBJ databases">
        <title>Five species of Acinetobacter isolated from floral nectar and animal pollinators.</title>
        <authorList>
            <person name="Hendry T.A."/>
        </authorList>
    </citation>
    <scope>NUCLEOTIDE SEQUENCE [LARGE SCALE GENOMIC DNA]</scope>
    <source>
        <strain evidence="9 10">MD18.27</strain>
    </source>
</reference>
<feature type="transmembrane region" description="Helical" evidence="8">
    <location>
        <begin position="110"/>
        <end position="128"/>
    </location>
</feature>
<sequence>MVFIEDSLLAQSLILGILFLTFISFLAGYIDSIAGGAGLVLIPAFIVSGIPPHVALGQEKLVSTVGTLAAIKNFAKSDSIIWRIIPLGAVTALVGAYIGAKLIIRLPLEILTYLIICLLPIGLIMTLLKSRLARMDNQHQNISISKLLLMTVCFFVGFYDGFFGPGTGSLFIIALFLINKLPLLQATATSKIFNFTSNIGAFISFFIAGKMWIMIGIPMIFASFLGNHLGSKYAIKTQGQAVKKVLIITVMFMITTLIFQIR</sequence>
<comment type="caution">
    <text evidence="9">The sequence shown here is derived from an EMBL/GenBank/DDBJ whole genome shotgun (WGS) entry which is preliminary data.</text>
</comment>
<dbReference type="RefSeq" id="WP_195771460.1">
    <property type="nucleotide sequence ID" value="NZ_VTDN01000001.1"/>
</dbReference>
<evidence type="ECO:0000256" key="2">
    <source>
        <dbReference type="ARBA" id="ARBA00009142"/>
    </source>
</evidence>
<evidence type="ECO:0000313" key="10">
    <source>
        <dbReference type="Proteomes" id="UP001339883"/>
    </source>
</evidence>
<accession>A0ABU6DPD5</accession>
<feature type="transmembrane region" description="Helical" evidence="8">
    <location>
        <begin position="12"/>
        <end position="30"/>
    </location>
</feature>
<dbReference type="InterPro" id="IPR002781">
    <property type="entry name" value="TM_pro_TauE-like"/>
</dbReference>
<dbReference type="PANTHER" id="PTHR30269">
    <property type="entry name" value="TRANSMEMBRANE PROTEIN YFCA"/>
    <property type="match status" value="1"/>
</dbReference>
<dbReference type="Proteomes" id="UP001339883">
    <property type="component" value="Unassembled WGS sequence"/>
</dbReference>
<comment type="subcellular location">
    <subcellularLocation>
        <location evidence="1 8">Cell membrane</location>
        <topology evidence="1 8">Multi-pass membrane protein</topology>
    </subcellularLocation>
</comment>
<evidence type="ECO:0000256" key="6">
    <source>
        <dbReference type="ARBA" id="ARBA00022989"/>
    </source>
</evidence>
<evidence type="ECO:0000256" key="4">
    <source>
        <dbReference type="ARBA" id="ARBA00022475"/>
    </source>
</evidence>
<evidence type="ECO:0000256" key="8">
    <source>
        <dbReference type="RuleBase" id="RU363041"/>
    </source>
</evidence>
<keyword evidence="3" id="KW-0813">Transport</keyword>
<evidence type="ECO:0000313" key="9">
    <source>
        <dbReference type="EMBL" id="MEB5475722.1"/>
    </source>
</evidence>
<proteinExistence type="inferred from homology"/>
<comment type="similarity">
    <text evidence="2 8">Belongs to the 4-toluene sulfonate uptake permease (TSUP) (TC 2.A.102) family.</text>
</comment>
<dbReference type="Pfam" id="PF01925">
    <property type="entry name" value="TauE"/>
    <property type="match status" value="1"/>
</dbReference>
<evidence type="ECO:0000256" key="3">
    <source>
        <dbReference type="ARBA" id="ARBA00022448"/>
    </source>
</evidence>
<feature type="transmembrane region" description="Helical" evidence="8">
    <location>
        <begin position="80"/>
        <end position="104"/>
    </location>
</feature>
<protein>
    <recommendedName>
        <fullName evidence="8">Probable membrane transporter protein</fullName>
    </recommendedName>
</protein>
<keyword evidence="7 8" id="KW-0472">Membrane</keyword>
<dbReference type="EMBL" id="VTDN01000001">
    <property type="protein sequence ID" value="MEB5475722.1"/>
    <property type="molecule type" value="Genomic_DNA"/>
</dbReference>
<keyword evidence="10" id="KW-1185">Reference proteome</keyword>